<comment type="caution">
    <text evidence="1">The sequence shown here is derived from an EMBL/GenBank/DDBJ whole genome shotgun (WGS) entry which is preliminary data.</text>
</comment>
<dbReference type="EMBL" id="BARU01010000">
    <property type="protein sequence ID" value="GAH44024.1"/>
    <property type="molecule type" value="Genomic_DNA"/>
</dbReference>
<sequence length="146" mass="16542">RLLPLLICLALVMTSCGIVATPEEKASSLLLTQIELRQQQIAEPTVERLEQMKAMGMNVDNLHIQRICIYLSEPLTQPQIEELEALRLSLYLDSWIPPTGIHPQGFIIADMPIDRLEELAEKDYVVRLDTAERVLEPQNGSQPQLE</sequence>
<dbReference type="AlphaFoldDB" id="X1GR13"/>
<protein>
    <submittedName>
        <fullName evidence="1">Uncharacterized protein</fullName>
    </submittedName>
</protein>
<gene>
    <name evidence="1" type="ORF">S03H2_19173</name>
</gene>
<reference evidence="1" key="1">
    <citation type="journal article" date="2014" name="Front. Microbiol.">
        <title>High frequency of phylogenetically diverse reductive dehalogenase-homologous genes in deep subseafloor sedimentary metagenomes.</title>
        <authorList>
            <person name="Kawai M."/>
            <person name="Futagami T."/>
            <person name="Toyoda A."/>
            <person name="Takaki Y."/>
            <person name="Nishi S."/>
            <person name="Hori S."/>
            <person name="Arai W."/>
            <person name="Tsubouchi T."/>
            <person name="Morono Y."/>
            <person name="Uchiyama I."/>
            <person name="Ito T."/>
            <person name="Fujiyama A."/>
            <person name="Inagaki F."/>
            <person name="Takami H."/>
        </authorList>
    </citation>
    <scope>NUCLEOTIDE SEQUENCE</scope>
    <source>
        <strain evidence="1">Expedition CK06-06</strain>
    </source>
</reference>
<accession>X1GR13</accession>
<feature type="non-terminal residue" evidence="1">
    <location>
        <position position="1"/>
    </location>
</feature>
<proteinExistence type="predicted"/>
<organism evidence="1">
    <name type="scientific">marine sediment metagenome</name>
    <dbReference type="NCBI Taxonomy" id="412755"/>
    <lineage>
        <taxon>unclassified sequences</taxon>
        <taxon>metagenomes</taxon>
        <taxon>ecological metagenomes</taxon>
    </lineage>
</organism>
<evidence type="ECO:0000313" key="1">
    <source>
        <dbReference type="EMBL" id="GAH44024.1"/>
    </source>
</evidence>
<name>X1GR13_9ZZZZ</name>